<dbReference type="InterPro" id="IPR046342">
    <property type="entry name" value="CBS_dom_sf"/>
</dbReference>
<dbReference type="PANTHER" id="PTHR43427:SF6">
    <property type="entry name" value="CHLORIDE CHANNEL PROTEIN CLC-E"/>
    <property type="match status" value="1"/>
</dbReference>
<keyword evidence="8" id="KW-0868">Chloride</keyword>
<keyword evidence="13" id="KW-0645">Protease</keyword>
<keyword evidence="10" id="KW-0129">CBS domain</keyword>
<feature type="transmembrane region" description="Helical" evidence="11">
    <location>
        <begin position="51"/>
        <end position="73"/>
    </location>
</feature>
<keyword evidence="13" id="KW-0378">Hydrolase</keyword>
<dbReference type="CDD" id="cd00400">
    <property type="entry name" value="Voltage_gated_ClC"/>
    <property type="match status" value="1"/>
</dbReference>
<sequence length="283" mass="31517">MLATSFTLGSGASGGLFSPSLYLGSMIGGAMGLIFVQIAPNTVSYPEAYALIGMGAFFASVAKVPLTCIVMIPEMTSDYSIIPAIMLSVMVSYGVSIVFLGRSSIDTIKLDRKLSPVKSFSKDLNDVRARDIMSKEIISMEPDMPLKKFWDYVKKYKKLGFPVIKEGELLGVISNNKVKNIDTKKIPFLKIMDAMSPPNYVFPYDTVPKILGIMDERKCGRVLVLDPVSKEIYGIITKSDLLKAYRIAKDIGDDEDRFKISDEFEREVSDVTHKIYDKIKWSK</sequence>
<evidence type="ECO:0000256" key="5">
    <source>
        <dbReference type="ARBA" id="ARBA00023065"/>
    </source>
</evidence>
<comment type="caution">
    <text evidence="13">The sequence shown here is derived from an EMBL/GenBank/DDBJ whole genome shotgun (WGS) entry which is preliminary data.</text>
</comment>
<dbReference type="PROSITE" id="PS51371">
    <property type="entry name" value="CBS"/>
    <property type="match status" value="1"/>
</dbReference>
<evidence type="ECO:0000256" key="8">
    <source>
        <dbReference type="ARBA" id="ARBA00023214"/>
    </source>
</evidence>
<keyword evidence="9" id="KW-0407">Ion channel</keyword>
<dbReference type="SUPFAM" id="SSF81340">
    <property type="entry name" value="Clc chloride channel"/>
    <property type="match status" value="1"/>
</dbReference>
<dbReference type="EMBL" id="LNGC01000060">
    <property type="protein sequence ID" value="KYC51486.1"/>
    <property type="molecule type" value="Genomic_DNA"/>
</dbReference>
<protein>
    <submittedName>
        <fullName evidence="13">Zinc metalloprotease</fullName>
        <ecNumber evidence="13">3.4.24.-</ecNumber>
    </submittedName>
</protein>
<dbReference type="InterPro" id="IPR001807">
    <property type="entry name" value="ClC"/>
</dbReference>
<dbReference type="InterPro" id="IPR014743">
    <property type="entry name" value="Cl-channel_core"/>
</dbReference>
<evidence type="ECO:0000256" key="3">
    <source>
        <dbReference type="ARBA" id="ARBA00022692"/>
    </source>
</evidence>
<dbReference type="Proteomes" id="UP000075398">
    <property type="component" value="Unassembled WGS sequence"/>
</dbReference>
<dbReference type="EC" id="3.4.24.-" evidence="13"/>
<organism evidence="13 14">
    <name type="scientific">Candidatus Methanofastidiosum methylothiophilum</name>
    <dbReference type="NCBI Taxonomy" id="1705564"/>
    <lineage>
        <taxon>Archaea</taxon>
        <taxon>Methanobacteriati</taxon>
        <taxon>Methanobacteriota</taxon>
        <taxon>Stenosarchaea group</taxon>
        <taxon>Candidatus Methanofastidiosia</taxon>
        <taxon>Candidatus Methanofastidiosales</taxon>
        <taxon>Candidatus Methanofastidiosaceae</taxon>
        <taxon>Candidatus Methanofastidiosum</taxon>
    </lineage>
</organism>
<accession>A0A150J2P2</accession>
<dbReference type="STRING" id="1705564.APG08_01232"/>
<reference evidence="13 14" key="1">
    <citation type="journal article" date="2016" name="ISME J.">
        <title>Chasing the elusive Euryarchaeota class WSA2: genomes reveal a uniquely fastidious methyl-reducing methanogen.</title>
        <authorList>
            <person name="Nobu M.K."/>
            <person name="Narihiro T."/>
            <person name="Kuroda K."/>
            <person name="Mei R."/>
            <person name="Liu W.T."/>
        </authorList>
    </citation>
    <scope>NUCLEOTIDE SEQUENCE [LARGE SCALE GENOMIC DNA]</scope>
    <source>
        <strain evidence="13">U1lsi0528_Bin055</strain>
    </source>
</reference>
<dbReference type="InterPro" id="IPR000644">
    <property type="entry name" value="CBS_dom"/>
</dbReference>
<evidence type="ECO:0000259" key="12">
    <source>
        <dbReference type="PROSITE" id="PS51371"/>
    </source>
</evidence>
<gene>
    <name evidence="13" type="ORF">AMQ22_01313</name>
</gene>
<evidence type="ECO:0000256" key="7">
    <source>
        <dbReference type="ARBA" id="ARBA00023173"/>
    </source>
</evidence>
<dbReference type="PRINTS" id="PR00762">
    <property type="entry name" value="CLCHANNEL"/>
</dbReference>
<evidence type="ECO:0000256" key="1">
    <source>
        <dbReference type="ARBA" id="ARBA00004141"/>
    </source>
</evidence>
<dbReference type="GO" id="GO:0006508">
    <property type="term" value="P:proteolysis"/>
    <property type="evidence" value="ECO:0007669"/>
    <property type="project" value="UniProtKB-KW"/>
</dbReference>
<keyword evidence="4 11" id="KW-1133">Transmembrane helix</keyword>
<dbReference type="InterPro" id="IPR050368">
    <property type="entry name" value="ClC-type_chloride_channel"/>
</dbReference>
<dbReference type="Pfam" id="PF00654">
    <property type="entry name" value="Voltage_CLC"/>
    <property type="match status" value="1"/>
</dbReference>
<feature type="transmembrane region" description="Helical" evidence="11">
    <location>
        <begin position="20"/>
        <end position="39"/>
    </location>
</feature>
<dbReference type="Gene3D" id="3.10.580.10">
    <property type="entry name" value="CBS-domain"/>
    <property type="match status" value="2"/>
</dbReference>
<evidence type="ECO:0000256" key="9">
    <source>
        <dbReference type="ARBA" id="ARBA00023303"/>
    </source>
</evidence>
<evidence type="ECO:0000313" key="13">
    <source>
        <dbReference type="EMBL" id="KYC51486.1"/>
    </source>
</evidence>
<dbReference type="GO" id="GO:0005254">
    <property type="term" value="F:chloride channel activity"/>
    <property type="evidence" value="ECO:0007669"/>
    <property type="project" value="UniProtKB-KW"/>
</dbReference>
<feature type="transmembrane region" description="Helical" evidence="11">
    <location>
        <begin position="79"/>
        <end position="100"/>
    </location>
</feature>
<dbReference type="GO" id="GO:0008237">
    <property type="term" value="F:metallopeptidase activity"/>
    <property type="evidence" value="ECO:0007669"/>
    <property type="project" value="UniProtKB-KW"/>
</dbReference>
<evidence type="ECO:0000256" key="11">
    <source>
        <dbReference type="SAM" id="Phobius"/>
    </source>
</evidence>
<keyword evidence="5" id="KW-0406">Ion transport</keyword>
<keyword evidence="6 11" id="KW-0472">Membrane</keyword>
<comment type="subcellular location">
    <subcellularLocation>
        <location evidence="1">Membrane</location>
        <topology evidence="1">Multi-pass membrane protein</topology>
    </subcellularLocation>
</comment>
<feature type="domain" description="CBS" evidence="12">
    <location>
        <begin position="192"/>
        <end position="255"/>
    </location>
</feature>
<evidence type="ECO:0000313" key="14">
    <source>
        <dbReference type="Proteomes" id="UP000075398"/>
    </source>
</evidence>
<evidence type="ECO:0000256" key="10">
    <source>
        <dbReference type="PROSITE-ProRule" id="PRU00703"/>
    </source>
</evidence>
<dbReference type="AlphaFoldDB" id="A0A150J2P2"/>
<dbReference type="Gene3D" id="1.10.3080.10">
    <property type="entry name" value="Clc chloride channel"/>
    <property type="match status" value="1"/>
</dbReference>
<dbReference type="Pfam" id="PF00571">
    <property type="entry name" value="CBS"/>
    <property type="match status" value="2"/>
</dbReference>
<evidence type="ECO:0000256" key="2">
    <source>
        <dbReference type="ARBA" id="ARBA00022448"/>
    </source>
</evidence>
<name>A0A150J2P2_9EURY</name>
<proteinExistence type="predicted"/>
<dbReference type="SUPFAM" id="SSF54631">
    <property type="entry name" value="CBS-domain pair"/>
    <property type="match status" value="1"/>
</dbReference>
<keyword evidence="2" id="KW-0813">Transport</keyword>
<keyword evidence="7" id="KW-0869">Chloride channel</keyword>
<keyword evidence="13" id="KW-0482">Metalloprotease</keyword>
<dbReference type="GO" id="GO:0034707">
    <property type="term" value="C:chloride channel complex"/>
    <property type="evidence" value="ECO:0007669"/>
    <property type="project" value="UniProtKB-KW"/>
</dbReference>
<keyword evidence="3 11" id="KW-0812">Transmembrane</keyword>
<dbReference type="SMART" id="SM00116">
    <property type="entry name" value="CBS"/>
    <property type="match status" value="2"/>
</dbReference>
<evidence type="ECO:0000256" key="4">
    <source>
        <dbReference type="ARBA" id="ARBA00022989"/>
    </source>
</evidence>
<dbReference type="PANTHER" id="PTHR43427">
    <property type="entry name" value="CHLORIDE CHANNEL PROTEIN CLC-E"/>
    <property type="match status" value="1"/>
</dbReference>
<evidence type="ECO:0000256" key="6">
    <source>
        <dbReference type="ARBA" id="ARBA00023136"/>
    </source>
</evidence>